<dbReference type="AlphaFoldDB" id="A0A671DJH5"/>
<keyword evidence="1" id="KW-0812">Transmembrane</keyword>
<reference evidence="2" key="5">
    <citation type="submission" date="2025-09" db="UniProtKB">
        <authorList>
            <consortium name="Ensembl"/>
        </authorList>
    </citation>
    <scope>IDENTIFICATION</scope>
</reference>
<keyword evidence="1" id="KW-0472">Membrane</keyword>
<reference evidence="2 3" key="1">
    <citation type="journal article" date="2015" name="Annu Rev Anim Biosci">
        <title>The Genome 10K Project: a way forward.</title>
        <authorList>
            <person name="Koepfli K.P."/>
            <person name="Paten B."/>
            <person name="O'Brien S.J."/>
            <person name="Koepfli K.P."/>
            <person name="Paten B."/>
            <person name="Antunes A."/>
            <person name="Belov K."/>
            <person name="Bustamante C."/>
            <person name="Castoe T.A."/>
            <person name="Clawson H."/>
            <person name="Crawford A.J."/>
            <person name="Diekhans M."/>
            <person name="Distel D."/>
            <person name="Durbin R."/>
            <person name="Earl D."/>
            <person name="Fujita M.K."/>
            <person name="Gamble T."/>
            <person name="Georges A."/>
            <person name="Gemmell N."/>
            <person name="Gilbert M.T."/>
            <person name="Graves J.M."/>
            <person name="Green R.E."/>
            <person name="Hickey G."/>
            <person name="Jarvis E.D."/>
            <person name="Johnson W."/>
            <person name="Komissarov A."/>
            <person name="Korf I."/>
            <person name="Kuhn R."/>
            <person name="Larkin D.M."/>
            <person name="Lewin H."/>
            <person name="Lopez J.V."/>
            <person name="Ma J."/>
            <person name="Marques-Bonet T."/>
            <person name="Miller W."/>
            <person name="Murphy R."/>
            <person name="Pevzner P."/>
            <person name="Shapiro B."/>
            <person name="Steiner C."/>
            <person name="Tamazian G."/>
            <person name="Venkatesh B."/>
            <person name="Wang J."/>
            <person name="Wayne R."/>
            <person name="Wiley E."/>
            <person name="Yang H."/>
            <person name="Zhang G."/>
            <person name="Haussler D."/>
            <person name="Ryder O."/>
            <person name="O'Brien S.J."/>
        </authorList>
    </citation>
    <scope>NUCLEOTIDE SEQUENCE</scope>
</reference>
<accession>A0A671DJH5</accession>
<organism evidence="2 3">
    <name type="scientific">Rhinolophus ferrumequinum</name>
    <name type="common">Greater horseshoe bat</name>
    <dbReference type="NCBI Taxonomy" id="59479"/>
    <lineage>
        <taxon>Eukaryota</taxon>
        <taxon>Metazoa</taxon>
        <taxon>Chordata</taxon>
        <taxon>Craniata</taxon>
        <taxon>Vertebrata</taxon>
        <taxon>Euteleostomi</taxon>
        <taxon>Mammalia</taxon>
        <taxon>Eutheria</taxon>
        <taxon>Laurasiatheria</taxon>
        <taxon>Chiroptera</taxon>
        <taxon>Yinpterochiroptera</taxon>
        <taxon>Rhinolophoidea</taxon>
        <taxon>Rhinolophidae</taxon>
        <taxon>Rhinolophinae</taxon>
        <taxon>Rhinolophus</taxon>
    </lineage>
</organism>
<evidence type="ECO:0000256" key="1">
    <source>
        <dbReference type="SAM" id="Phobius"/>
    </source>
</evidence>
<evidence type="ECO:0000313" key="3">
    <source>
        <dbReference type="Proteomes" id="UP000472240"/>
    </source>
</evidence>
<sequence length="88" mass="10032">LSSLPSFTPYREVPGPPSVPWALKGWVQVWGSRLGRAPEPGQLLPALHFCKANPYTRILTPGALYYWSSYLGLLFYINKEMSENCWRC</sequence>
<protein>
    <submittedName>
        <fullName evidence="2">Uncharacterized protein</fullName>
    </submittedName>
</protein>
<evidence type="ECO:0000313" key="2">
    <source>
        <dbReference type="Ensembl" id="ENSRFEP00010000837.1"/>
    </source>
</evidence>
<dbReference type="Proteomes" id="UP000472240">
    <property type="component" value="Chromosome 6"/>
</dbReference>
<dbReference type="InParanoid" id="A0A671DJH5"/>
<name>A0A671DJH5_RHIFE</name>
<reference evidence="3" key="3">
    <citation type="submission" date="2018-12" db="EMBL/GenBank/DDBJ databases">
        <title>G10K-VGP greater horseshoe bat female genome, primary haplotype.</title>
        <authorList>
            <person name="Teeling E."/>
            <person name="Myers G."/>
            <person name="Vernes S."/>
            <person name="Pippel M."/>
            <person name="Winkler S."/>
            <person name="Fedrigo O."/>
            <person name="Rhie A."/>
            <person name="Koren S."/>
            <person name="Phillippy A."/>
            <person name="Lewin H."/>
            <person name="Damas J."/>
            <person name="Howe K."/>
            <person name="Mountcastle J."/>
            <person name="Jarvis E.D."/>
        </authorList>
    </citation>
    <scope>NUCLEOTIDE SEQUENCE [LARGE SCALE GENOMIC DNA]</scope>
</reference>
<keyword evidence="3" id="KW-1185">Reference proteome</keyword>
<feature type="transmembrane region" description="Helical" evidence="1">
    <location>
        <begin position="58"/>
        <end position="77"/>
    </location>
</feature>
<dbReference type="Ensembl" id="ENSRFET00010000937.1">
    <property type="protein sequence ID" value="ENSRFEP00010000837.1"/>
    <property type="gene ID" value="ENSRFEG00010000659.1"/>
</dbReference>
<keyword evidence="1" id="KW-1133">Transmembrane helix</keyword>
<proteinExistence type="predicted"/>
<reference evidence="2 3" key="2">
    <citation type="journal article" date="2018" name="Annu Rev Anim Biosci">
        <title>Bat Biology, Genomes, and the Bat1K Project: To Generate Chromosome-Level Genomes for All Living Bat Species.</title>
        <authorList>
            <person name="Teeling E.C."/>
            <person name="Vernes S.C."/>
            <person name="Davalos L.M."/>
            <person name="Ray D.A."/>
            <person name="Gilbert M.T.P."/>
            <person name="Myers E."/>
        </authorList>
    </citation>
    <scope>NUCLEOTIDE SEQUENCE</scope>
</reference>
<reference evidence="2" key="4">
    <citation type="submission" date="2025-08" db="UniProtKB">
        <authorList>
            <consortium name="Ensembl"/>
        </authorList>
    </citation>
    <scope>IDENTIFICATION</scope>
</reference>
<dbReference type="GeneTree" id="ENSGT00910000148211"/>